<gene>
    <name evidence="2" type="ORF">ACKKH4_20955</name>
</gene>
<evidence type="ECO:0000256" key="1">
    <source>
        <dbReference type="SAM" id="SignalP"/>
    </source>
</evidence>
<keyword evidence="1" id="KW-0732">Signal</keyword>
<dbReference type="EMBL" id="JBJVNW010000011">
    <property type="protein sequence ID" value="MFM9519707.1"/>
    <property type="molecule type" value="Genomic_DNA"/>
</dbReference>
<dbReference type="RefSeq" id="WP_409079061.1">
    <property type="nucleotide sequence ID" value="NZ_CP178857.1"/>
</dbReference>
<organism evidence="2 3">
    <name type="scientific">Pseudomonas monachiensis</name>
    <dbReference type="NCBI Taxonomy" id="3060212"/>
    <lineage>
        <taxon>Bacteria</taxon>
        <taxon>Pseudomonadati</taxon>
        <taxon>Pseudomonadota</taxon>
        <taxon>Gammaproteobacteria</taxon>
        <taxon>Pseudomonadales</taxon>
        <taxon>Pseudomonadaceae</taxon>
        <taxon>Pseudomonas</taxon>
    </lineage>
</organism>
<feature type="chain" id="PRO_5045145469" description="Lipoprotein" evidence="1">
    <location>
        <begin position="27"/>
        <end position="186"/>
    </location>
</feature>
<reference evidence="2 3" key="1">
    <citation type="submission" date="2024-12" db="EMBL/GenBank/DDBJ databases">
        <title>Pseudomonas species isolated from Lotus nodules promote plant growth.</title>
        <authorList>
            <person name="Yu Y.-H."/>
            <person name="Kurtenbach J."/>
            <person name="Crosbie D."/>
            <person name="Brachmann A."/>
            <person name="Marin M."/>
        </authorList>
    </citation>
    <scope>NUCLEOTIDE SEQUENCE [LARGE SCALE GENOMIC DNA]</scope>
    <source>
        <strain evidence="2 3">PLb12A</strain>
    </source>
</reference>
<evidence type="ECO:0000313" key="3">
    <source>
        <dbReference type="Proteomes" id="UP001631987"/>
    </source>
</evidence>
<sequence length="186" mass="20830">MKPYLSLLRVTACVCLALYGANSVAAASDENSQQSEPRANYGDIVFFNSKGEKKCTLSVPETKQAFGFEQPGQSCENNLMASFTLENIPSATLIQFYAGEGCSDARTKDNFFVKLKTVKQPTDWSTPPNPPTPTMNFNDFKKRKEGDLIPKRYVRVEAQWEGSDFGNQDWDEQISCVYIERSQPAN</sequence>
<protein>
    <recommendedName>
        <fullName evidence="4">Lipoprotein</fullName>
    </recommendedName>
</protein>
<name>A0ABW9HC31_9PSED</name>
<accession>A0ABW9HC31</accession>
<feature type="signal peptide" evidence="1">
    <location>
        <begin position="1"/>
        <end position="26"/>
    </location>
</feature>
<dbReference type="Proteomes" id="UP001631987">
    <property type="component" value="Unassembled WGS sequence"/>
</dbReference>
<comment type="caution">
    <text evidence="2">The sequence shown here is derived from an EMBL/GenBank/DDBJ whole genome shotgun (WGS) entry which is preliminary data.</text>
</comment>
<keyword evidence="3" id="KW-1185">Reference proteome</keyword>
<proteinExistence type="predicted"/>
<evidence type="ECO:0000313" key="2">
    <source>
        <dbReference type="EMBL" id="MFM9519707.1"/>
    </source>
</evidence>
<evidence type="ECO:0008006" key="4">
    <source>
        <dbReference type="Google" id="ProtNLM"/>
    </source>
</evidence>